<dbReference type="AlphaFoldDB" id="A0A3Q0IWD5"/>
<dbReference type="RefSeq" id="XP_026680572.1">
    <property type="nucleotide sequence ID" value="XM_026824771.1"/>
</dbReference>
<evidence type="ECO:0000313" key="2">
    <source>
        <dbReference type="Proteomes" id="UP000079169"/>
    </source>
</evidence>
<dbReference type="InterPro" id="IPR000477">
    <property type="entry name" value="RT_dom"/>
</dbReference>
<reference evidence="3" key="1">
    <citation type="submission" date="2025-08" db="UniProtKB">
        <authorList>
            <consortium name="RefSeq"/>
        </authorList>
    </citation>
    <scope>IDENTIFICATION</scope>
</reference>
<dbReference type="PaxDb" id="121845-A0A3Q0IWD5"/>
<accession>A0A3Q0IWD5</accession>
<evidence type="ECO:0000259" key="1">
    <source>
        <dbReference type="PROSITE" id="PS50878"/>
    </source>
</evidence>
<evidence type="ECO:0000313" key="3">
    <source>
        <dbReference type="RefSeq" id="XP_026680572.1"/>
    </source>
</evidence>
<dbReference type="PROSITE" id="PS50878">
    <property type="entry name" value="RT_POL"/>
    <property type="match status" value="1"/>
</dbReference>
<organism evidence="2 3">
    <name type="scientific">Diaphorina citri</name>
    <name type="common">Asian citrus psyllid</name>
    <dbReference type="NCBI Taxonomy" id="121845"/>
    <lineage>
        <taxon>Eukaryota</taxon>
        <taxon>Metazoa</taxon>
        <taxon>Ecdysozoa</taxon>
        <taxon>Arthropoda</taxon>
        <taxon>Hexapoda</taxon>
        <taxon>Insecta</taxon>
        <taxon>Pterygota</taxon>
        <taxon>Neoptera</taxon>
        <taxon>Paraneoptera</taxon>
        <taxon>Hemiptera</taxon>
        <taxon>Sternorrhyncha</taxon>
        <taxon>Psylloidea</taxon>
        <taxon>Psyllidae</taxon>
        <taxon>Diaphorininae</taxon>
        <taxon>Diaphorina</taxon>
    </lineage>
</organism>
<dbReference type="GeneID" id="113468108"/>
<protein>
    <submittedName>
        <fullName evidence="3">Uncharacterized protein LOC113468108</fullName>
    </submittedName>
</protein>
<dbReference type="Pfam" id="PF00078">
    <property type="entry name" value="RVT_1"/>
    <property type="match status" value="1"/>
</dbReference>
<name>A0A3Q0IWD5_DIACI</name>
<dbReference type="PANTHER" id="PTHR33332">
    <property type="entry name" value="REVERSE TRANSCRIPTASE DOMAIN-CONTAINING PROTEIN"/>
    <property type="match status" value="1"/>
</dbReference>
<dbReference type="KEGG" id="dci:113468108"/>
<dbReference type="Proteomes" id="UP000079169">
    <property type="component" value="Unplaced"/>
</dbReference>
<keyword evidence="2" id="KW-1185">Reference proteome</keyword>
<dbReference type="STRING" id="121845.A0A3Q0IWD5"/>
<feature type="domain" description="Reverse transcriptase" evidence="1">
    <location>
        <begin position="62"/>
        <end position="345"/>
    </location>
</feature>
<proteinExistence type="predicted"/>
<gene>
    <name evidence="3" type="primary">LOC113468108</name>
</gene>
<sequence length="520" mass="61078">MKYYTPQEKITSLHIRTPRRGDIFKIIKDLRKTGPGIDKIRPMDIKTNIHSLLPILTHLVQRIIITQKMPEKLKMSSITPLYKKGDVKSYGNYRPVGSMSFIEKIIEKYIEICSKKYLQDNKIIPNLQYGFQPKKSTITLLEDFGEIINSAMDKRLYVVILWLDLTRAFETLDHTNIIKKFEEIGFKNPFFKDYFEGRTQVTKIGQTLSEKISIEDGLVTGGINSPGWFNVYTYDVQYLNIKCHLKMFADDSCLVSVHRNLEQAVNNLQSDFIKLQKYYYNNDIYINQAKTEAMAMGVSKEIDKKNEHKIKCHTRDCLYQETYRVQCMCPKIKYSENCKYLGISIDDCFKMKPHVNNITKKIRTVNYQLRKANVHNLSCSTKKLIYYALVESVLRYGVTLYTFAPQYCLQPLESIQRKIVTYLFGRNNSSQFLTPQQLAKLITITQNFTNPQYRQRRETSYQLRHQPEFVTSHRFNNYGERLKSYAVPKLLSKYCQTYLEETNITLIKTKLILQLTEELE</sequence>